<organism evidence="1 2">
    <name type="scientific">Meripilus lineatus</name>
    <dbReference type="NCBI Taxonomy" id="2056292"/>
    <lineage>
        <taxon>Eukaryota</taxon>
        <taxon>Fungi</taxon>
        <taxon>Dikarya</taxon>
        <taxon>Basidiomycota</taxon>
        <taxon>Agaricomycotina</taxon>
        <taxon>Agaricomycetes</taxon>
        <taxon>Polyporales</taxon>
        <taxon>Meripilaceae</taxon>
        <taxon>Meripilus</taxon>
    </lineage>
</organism>
<accession>A0AAD5YDA6</accession>
<evidence type="ECO:0000313" key="2">
    <source>
        <dbReference type="Proteomes" id="UP001212997"/>
    </source>
</evidence>
<name>A0AAD5YDA6_9APHY</name>
<proteinExistence type="predicted"/>
<dbReference type="Proteomes" id="UP001212997">
    <property type="component" value="Unassembled WGS sequence"/>
</dbReference>
<keyword evidence="2" id="KW-1185">Reference proteome</keyword>
<protein>
    <recommendedName>
        <fullName evidence="3">HNH nuclease domain-containing protein</fullName>
    </recommendedName>
</protein>
<gene>
    <name evidence="1" type="ORF">NLI96_g6118</name>
</gene>
<reference evidence="1" key="1">
    <citation type="submission" date="2022-07" db="EMBL/GenBank/DDBJ databases">
        <title>Genome Sequence of Physisporinus lineatus.</title>
        <authorList>
            <person name="Buettner E."/>
        </authorList>
    </citation>
    <scope>NUCLEOTIDE SEQUENCE</scope>
    <source>
        <strain evidence="1">VT162</strain>
    </source>
</reference>
<evidence type="ECO:0008006" key="3">
    <source>
        <dbReference type="Google" id="ProtNLM"/>
    </source>
</evidence>
<dbReference type="AlphaFoldDB" id="A0AAD5YDA6"/>
<evidence type="ECO:0000313" key="1">
    <source>
        <dbReference type="EMBL" id="KAJ3483743.1"/>
    </source>
</evidence>
<comment type="caution">
    <text evidence="1">The sequence shown here is derived from an EMBL/GenBank/DDBJ whole genome shotgun (WGS) entry which is preliminary data.</text>
</comment>
<dbReference type="EMBL" id="JANAWD010000216">
    <property type="protein sequence ID" value="KAJ3483743.1"/>
    <property type="molecule type" value="Genomic_DNA"/>
</dbReference>
<sequence>MKRRATHIMPLCKGEEWLQSLINSRYPDRVTPEGEDLEELSLDDVRNGLLLAPKVSGHLGDSSGAILVTPNHILCPDDIPDEPDRLWSVMGTERSTDIQYHFQWLKLPKNESRGSFKEFTDPDQLWTVPNNSVAVFKSPIEEPLPSLFLLECMYAASVVIVWGRDTENLEKHPNFLKGPTYDVGEAGVGRRLNNATHFSYPDPSPFFFTRDIF</sequence>